<feature type="transmembrane region" description="Helical" evidence="1">
    <location>
        <begin position="116"/>
        <end position="137"/>
    </location>
</feature>
<feature type="transmembrane region" description="Helical" evidence="1">
    <location>
        <begin position="12"/>
        <end position="35"/>
    </location>
</feature>
<dbReference type="Proteomes" id="UP000321464">
    <property type="component" value="Unassembled WGS sequence"/>
</dbReference>
<dbReference type="OrthoDB" id="648493at2"/>
<name>A0A512AGV6_9SPHN</name>
<evidence type="ECO:0000313" key="2">
    <source>
        <dbReference type="EMBL" id="GEN98896.1"/>
    </source>
</evidence>
<keyword evidence="1" id="KW-1133">Transmembrane helix</keyword>
<dbReference type="AlphaFoldDB" id="A0A512AGV6"/>
<evidence type="ECO:0008006" key="4">
    <source>
        <dbReference type="Google" id="ProtNLM"/>
    </source>
</evidence>
<organism evidence="2 3">
    <name type="scientific">Novosphingobium sediminis</name>
    <dbReference type="NCBI Taxonomy" id="707214"/>
    <lineage>
        <taxon>Bacteria</taxon>
        <taxon>Pseudomonadati</taxon>
        <taxon>Pseudomonadota</taxon>
        <taxon>Alphaproteobacteria</taxon>
        <taxon>Sphingomonadales</taxon>
        <taxon>Sphingomonadaceae</taxon>
        <taxon>Novosphingobium</taxon>
    </lineage>
</organism>
<keyword evidence="3" id="KW-1185">Reference proteome</keyword>
<keyword evidence="1" id="KW-0472">Membrane</keyword>
<dbReference type="EMBL" id="BJYR01000005">
    <property type="protein sequence ID" value="GEN98896.1"/>
    <property type="molecule type" value="Genomic_DNA"/>
</dbReference>
<feature type="transmembrane region" description="Helical" evidence="1">
    <location>
        <begin position="149"/>
        <end position="172"/>
    </location>
</feature>
<keyword evidence="1" id="KW-0812">Transmembrane</keyword>
<proteinExistence type="predicted"/>
<sequence>MSRSAAEDSDARFFVWLAAACAMIGIGGFIPTYWLQVPAGTFIGTPLMHLHGLLFSAWVLLLLVQSWLIEHRRYRNHRAWGLLGVAVASMMVAVGTALAVRGFAKEVAVYGDAARRFLIVPLFAMAAFPVCMTFAMINVRRSDWHRRLIFVATASLLGAALARVFFTLIVGFGPGMRPGMQAPLPVNATLLPVMLSNIVIVAGMVHDWRTRGRPHPAWVIGLCALVAGELLRTPVASTVTWLHFTDWLLTAS</sequence>
<feature type="transmembrane region" description="Helical" evidence="1">
    <location>
        <begin position="184"/>
        <end position="205"/>
    </location>
</feature>
<evidence type="ECO:0000313" key="3">
    <source>
        <dbReference type="Proteomes" id="UP000321464"/>
    </source>
</evidence>
<reference evidence="2 3" key="1">
    <citation type="submission" date="2019-07" db="EMBL/GenBank/DDBJ databases">
        <title>Whole genome shotgun sequence of Novosphingobium sediminis NBRC 106119.</title>
        <authorList>
            <person name="Hosoyama A."/>
            <person name="Uohara A."/>
            <person name="Ohji S."/>
            <person name="Ichikawa N."/>
        </authorList>
    </citation>
    <scope>NUCLEOTIDE SEQUENCE [LARGE SCALE GENOMIC DNA]</scope>
    <source>
        <strain evidence="2 3">NBRC 106119</strain>
    </source>
</reference>
<evidence type="ECO:0000256" key="1">
    <source>
        <dbReference type="SAM" id="Phobius"/>
    </source>
</evidence>
<dbReference type="RefSeq" id="WP_147158269.1">
    <property type="nucleotide sequence ID" value="NZ_BJYR01000005.1"/>
</dbReference>
<gene>
    <name evidence="2" type="ORF">NSE01_07290</name>
</gene>
<feature type="transmembrane region" description="Helical" evidence="1">
    <location>
        <begin position="80"/>
        <end position="104"/>
    </location>
</feature>
<accession>A0A512AGV6</accession>
<feature type="transmembrane region" description="Helical" evidence="1">
    <location>
        <begin position="47"/>
        <end position="68"/>
    </location>
</feature>
<comment type="caution">
    <text evidence="2">The sequence shown here is derived from an EMBL/GenBank/DDBJ whole genome shotgun (WGS) entry which is preliminary data.</text>
</comment>
<protein>
    <recommendedName>
        <fullName evidence="4">DUF2306 domain-containing protein</fullName>
    </recommendedName>
</protein>